<protein>
    <submittedName>
        <fullName evidence="3">Nitrate reductase</fullName>
    </submittedName>
</protein>
<keyword evidence="1" id="KW-0472">Membrane</keyword>
<keyword evidence="4" id="KW-1185">Reference proteome</keyword>
<dbReference type="InterPro" id="IPR016187">
    <property type="entry name" value="CTDL_fold"/>
</dbReference>
<dbReference type="EMBL" id="CP006912">
    <property type="protein sequence ID" value="AHB49124.1"/>
    <property type="molecule type" value="Genomic_DNA"/>
</dbReference>
<dbReference type="SUPFAM" id="SSF56436">
    <property type="entry name" value="C-type lectin-like"/>
    <property type="match status" value="1"/>
</dbReference>
<evidence type="ECO:0000313" key="3">
    <source>
        <dbReference type="EMBL" id="AHB49124.1"/>
    </source>
</evidence>
<dbReference type="PANTHER" id="PTHR23150:SF19">
    <property type="entry name" value="FORMYLGLYCINE-GENERATING ENZYME"/>
    <property type="match status" value="1"/>
</dbReference>
<dbReference type="HOGENOM" id="CLU_012431_3_0_5"/>
<reference evidence="3 4" key="1">
    <citation type="journal article" date="2014" name="Genome Announc.">
        <title>Complete Genome Sequence of Hyphomicrobium nitrativorans Strain NL23, a Denitrifying Bacterium Isolated from Biofilm of a Methanol-Fed Denitrification System Treating Seawater at the Montreal Biodome.</title>
        <authorList>
            <person name="Martineau C."/>
            <person name="Villeneuve C."/>
            <person name="Mauffrey F."/>
            <person name="Villemur R."/>
        </authorList>
    </citation>
    <scope>NUCLEOTIDE SEQUENCE [LARGE SCALE GENOMIC DNA]</scope>
    <source>
        <strain evidence="3">NL23</strain>
    </source>
</reference>
<dbReference type="Proteomes" id="UP000018542">
    <property type="component" value="Chromosome"/>
</dbReference>
<sequence length="307" mass="33130">MEAAMTALSLKDDILHATIVGSSIFIAVVACAVLIKATLFRTETVAIALADAPQVVTVAPRTFSYRAAGEYYRDGYEVDGPVRTVSVTQPLTIMKYQVSQADYARCVADGACSAAEPEFHVADDVDVPVTGVSYTDAEAYASWLGRQTGEAWRLPTDEELAFAAGTRFPDDALGSSANPADRWLATYRKDAERTANRDGVPKPLGHFGENELGVADFAGNVWEWSTTCRQRVDLSRSQAERLAPAASCGIYWAAGQHRAAMVFFVRNPKGGGCAVGAPPDNLGFRLVKDTTWYEPLLVAVRSLGIRL</sequence>
<name>V5SGP3_9HYPH</name>
<dbReference type="GO" id="GO:0120147">
    <property type="term" value="F:formylglycine-generating oxidase activity"/>
    <property type="evidence" value="ECO:0007669"/>
    <property type="project" value="TreeGrafter"/>
</dbReference>
<dbReference type="InterPro" id="IPR051043">
    <property type="entry name" value="Sulfatase_Mod_Factor_Kinase"/>
</dbReference>
<keyword evidence="1" id="KW-0812">Transmembrane</keyword>
<dbReference type="PANTHER" id="PTHR23150">
    <property type="entry name" value="SULFATASE MODIFYING FACTOR 1, 2"/>
    <property type="match status" value="1"/>
</dbReference>
<evidence type="ECO:0000256" key="1">
    <source>
        <dbReference type="SAM" id="Phobius"/>
    </source>
</evidence>
<gene>
    <name evidence="3" type="ORF">W911_13055</name>
</gene>
<dbReference type="PATRIC" id="fig|1029756.8.peg.2718"/>
<dbReference type="InterPro" id="IPR005532">
    <property type="entry name" value="SUMF_dom"/>
</dbReference>
<keyword evidence="1" id="KW-1133">Transmembrane helix</keyword>
<organism evidence="3 4">
    <name type="scientific">Hyphomicrobium nitrativorans NL23</name>
    <dbReference type="NCBI Taxonomy" id="1029756"/>
    <lineage>
        <taxon>Bacteria</taxon>
        <taxon>Pseudomonadati</taxon>
        <taxon>Pseudomonadota</taxon>
        <taxon>Alphaproteobacteria</taxon>
        <taxon>Hyphomicrobiales</taxon>
        <taxon>Hyphomicrobiaceae</taxon>
        <taxon>Hyphomicrobium</taxon>
    </lineage>
</organism>
<dbReference type="KEGG" id="hni:W911_13055"/>
<dbReference type="Gene3D" id="3.90.1580.10">
    <property type="entry name" value="paralog of FGE (formylglycine-generating enzyme)"/>
    <property type="match status" value="1"/>
</dbReference>
<accession>V5SGP3</accession>
<evidence type="ECO:0000259" key="2">
    <source>
        <dbReference type="Pfam" id="PF03781"/>
    </source>
</evidence>
<dbReference type="AlphaFoldDB" id="V5SGP3"/>
<evidence type="ECO:0000313" key="4">
    <source>
        <dbReference type="Proteomes" id="UP000018542"/>
    </source>
</evidence>
<feature type="transmembrane region" description="Helical" evidence="1">
    <location>
        <begin position="14"/>
        <end position="35"/>
    </location>
</feature>
<proteinExistence type="predicted"/>
<feature type="domain" description="Sulfatase-modifying factor enzyme-like" evidence="2">
    <location>
        <begin position="52"/>
        <end position="288"/>
    </location>
</feature>
<dbReference type="STRING" id="1029756.W911_13055"/>
<dbReference type="Pfam" id="PF03781">
    <property type="entry name" value="FGE-sulfatase"/>
    <property type="match status" value="1"/>
</dbReference>
<dbReference type="InterPro" id="IPR042095">
    <property type="entry name" value="SUMF_sf"/>
</dbReference>